<keyword evidence="2 4" id="KW-0378">Hydrolase</keyword>
<reference evidence="8" key="1">
    <citation type="submission" date="2025-08" db="UniProtKB">
        <authorList>
            <consortium name="RefSeq"/>
        </authorList>
    </citation>
    <scope>IDENTIFICATION</scope>
</reference>
<dbReference type="InterPro" id="IPR000222">
    <property type="entry name" value="PP2C_BS"/>
</dbReference>
<dbReference type="SUPFAM" id="SSF81606">
    <property type="entry name" value="PP2C-like"/>
    <property type="match status" value="1"/>
</dbReference>
<feature type="domain" description="PPM-type phosphatase" evidence="6">
    <location>
        <begin position="10"/>
        <end position="331"/>
    </location>
</feature>
<organism evidence="7 8">
    <name type="scientific">Dinoponera quadriceps</name>
    <name type="common">South American ant</name>
    <dbReference type="NCBI Taxonomy" id="609295"/>
    <lineage>
        <taxon>Eukaryota</taxon>
        <taxon>Metazoa</taxon>
        <taxon>Ecdysozoa</taxon>
        <taxon>Arthropoda</taxon>
        <taxon>Hexapoda</taxon>
        <taxon>Insecta</taxon>
        <taxon>Pterygota</taxon>
        <taxon>Neoptera</taxon>
        <taxon>Endopterygota</taxon>
        <taxon>Hymenoptera</taxon>
        <taxon>Apocrita</taxon>
        <taxon>Aculeata</taxon>
        <taxon>Formicoidea</taxon>
        <taxon>Formicidae</taxon>
        <taxon>Ponerinae</taxon>
        <taxon>Ponerini</taxon>
        <taxon>Dinoponera</taxon>
    </lineage>
</organism>
<protein>
    <submittedName>
        <fullName evidence="8">Uncharacterized protein LOC106745495 isoform X1</fullName>
    </submittedName>
</protein>
<comment type="similarity">
    <text evidence="4">Belongs to the PP2C family.</text>
</comment>
<dbReference type="Pfam" id="PF00481">
    <property type="entry name" value="PP2C"/>
    <property type="match status" value="1"/>
</dbReference>
<keyword evidence="3 4" id="KW-0904">Protein phosphatase</keyword>
<dbReference type="InterPro" id="IPR001932">
    <property type="entry name" value="PPM-type_phosphatase-like_dom"/>
</dbReference>
<feature type="region of interest" description="Disordered" evidence="5">
    <location>
        <begin position="933"/>
        <end position="955"/>
    </location>
</feature>
<dbReference type="AlphaFoldDB" id="A0A6P3XE48"/>
<feature type="compositionally biased region" description="Polar residues" evidence="5">
    <location>
        <begin position="645"/>
        <end position="664"/>
    </location>
</feature>
<feature type="region of interest" description="Disordered" evidence="5">
    <location>
        <begin position="484"/>
        <end position="508"/>
    </location>
</feature>
<dbReference type="InterPro" id="IPR015655">
    <property type="entry name" value="PP2C"/>
</dbReference>
<dbReference type="PANTHER" id="PTHR47992">
    <property type="entry name" value="PROTEIN PHOSPHATASE"/>
    <property type="match status" value="1"/>
</dbReference>
<feature type="region of interest" description="Disordered" evidence="5">
    <location>
        <begin position="563"/>
        <end position="626"/>
    </location>
</feature>
<feature type="region of interest" description="Disordered" evidence="5">
    <location>
        <begin position="639"/>
        <end position="755"/>
    </location>
</feature>
<dbReference type="GO" id="GO:0004722">
    <property type="term" value="F:protein serine/threonine phosphatase activity"/>
    <property type="evidence" value="ECO:0007669"/>
    <property type="project" value="InterPro"/>
</dbReference>
<evidence type="ECO:0000256" key="3">
    <source>
        <dbReference type="ARBA" id="ARBA00022912"/>
    </source>
</evidence>
<dbReference type="PROSITE" id="PS01032">
    <property type="entry name" value="PPM_1"/>
    <property type="match status" value="1"/>
</dbReference>
<dbReference type="PROSITE" id="PS51746">
    <property type="entry name" value="PPM_2"/>
    <property type="match status" value="1"/>
</dbReference>
<evidence type="ECO:0000259" key="6">
    <source>
        <dbReference type="PROSITE" id="PS51746"/>
    </source>
</evidence>
<accession>A0A6P3XE48</accession>
<dbReference type="KEGG" id="dqu:106745495"/>
<sequence length="955" mass="104016">MPLSIGVNLRVTGHCNQGGRKYMEDMFCVAFQPTPDDKDLEYAFFGIFDGHGGGEAATFAKEHLMDIIVKQKNFWSDRDEDVLRAIRDGYVNTHYAMWRELDKWPRTASGLPSTAGTTASIAFIRKGKIYIGHVGDSAIILGYQAEGESQWRAKALTKDHKPESGPEMTRIQDAGGKVVSKSGVPRVVWNRPRIGHKGPVRRSTHMDEIPFLAVARSLGDLWSYNSELNTFVVSPEPDVKVIPVDVKSHRCLIFGTDGLWNMLSPQAAVSIVQATDRHNEKHLIASQQTGNGQPDMQMWINPSKSLVDRALERWSSTRLRADNTSVVTLMLDPSGPCRSEVLFNTKKDRVIHHGTYAPTASTIPENVEDETSPKIPPPCAPIPPSIVSANPEMDAKLPDSSNGNDDIVVPTLQLEKVLPPEKSTSLHIDVTSESQETGVAGKNTPEIIDVAESIQVDEISSSEIPEETAELENKGVDEATAVMKSANHEGKKQSTSERNETEAGHDNNAQIVSQSNAQKSEQLNKLKELLAETGVTPQTAFPAADKDVQPVTLIGSKLRRSGVVPVESNGGRDNGEARNDVVSNGSRHKHPLFPAASPDVRSIKRRHSLSSQSRNAYGDVAPSDPKTYVSIKSRYKVPKSPVAGNATNEENNALKNASNRQTSGAAGVGNKRRHSAIAQAVDGGCGVQQQQQEPCVKRRTRSEDRPSLTDENDPANQVTEDASSRLSWPLSDSALSRSNGASATLPGQDRLSTNTFQRRSLGKKATLVKTIRRPSISGSNRLQQLRGSFGLRDWDQGRSNRTGNCNDRRLNRTVALMGSTDTTMPQRWLRSDTMAATPVKTLRSRNVDIAGHTISAQMVHQYGVVKQNRLSLPNKLKQSTNGGSLQSSRVRSSSLSSNKLKQTNSNGGSVSTCAAINNATTGCSSTSGIAKRVKSPYNPSARSLNTRSRIKRLGK</sequence>
<feature type="compositionally biased region" description="Polar residues" evidence="5">
    <location>
        <begin position="733"/>
        <end position="742"/>
    </location>
</feature>
<evidence type="ECO:0000256" key="4">
    <source>
        <dbReference type="RuleBase" id="RU003465"/>
    </source>
</evidence>
<feature type="region of interest" description="Disordered" evidence="5">
    <location>
        <begin position="874"/>
        <end position="910"/>
    </location>
</feature>
<feature type="compositionally biased region" description="Polar residues" evidence="5">
    <location>
        <begin position="937"/>
        <end position="947"/>
    </location>
</feature>
<feature type="compositionally biased region" description="Polar residues" evidence="5">
    <location>
        <begin position="714"/>
        <end position="726"/>
    </location>
</feature>
<dbReference type="GO" id="GO:0046872">
    <property type="term" value="F:metal ion binding"/>
    <property type="evidence" value="ECO:0007669"/>
    <property type="project" value="UniProtKB-KW"/>
</dbReference>
<dbReference type="RefSeq" id="XP_014476640.1">
    <property type="nucleotide sequence ID" value="XM_014621154.1"/>
</dbReference>
<proteinExistence type="inferred from homology"/>
<evidence type="ECO:0000313" key="8">
    <source>
        <dbReference type="RefSeq" id="XP_014476640.1"/>
    </source>
</evidence>
<dbReference type="FunFam" id="3.60.40.10:FF:000060">
    <property type="entry name" value="Protein phosphatase 2c"/>
    <property type="match status" value="1"/>
</dbReference>
<feature type="compositionally biased region" description="Polar residues" evidence="5">
    <location>
        <begin position="874"/>
        <end position="883"/>
    </location>
</feature>
<dbReference type="CDD" id="cd00143">
    <property type="entry name" value="PP2Cc"/>
    <property type="match status" value="1"/>
</dbReference>
<dbReference type="Gene3D" id="3.60.40.10">
    <property type="entry name" value="PPM-type phosphatase domain"/>
    <property type="match status" value="1"/>
</dbReference>
<dbReference type="InterPro" id="IPR036457">
    <property type="entry name" value="PPM-type-like_dom_sf"/>
</dbReference>
<gene>
    <name evidence="8" type="primary">LOC106745495</name>
</gene>
<dbReference type="SMART" id="SM00332">
    <property type="entry name" value="PP2Cc"/>
    <property type="match status" value="1"/>
</dbReference>
<evidence type="ECO:0000313" key="7">
    <source>
        <dbReference type="Proteomes" id="UP000515204"/>
    </source>
</evidence>
<evidence type="ECO:0000256" key="1">
    <source>
        <dbReference type="ARBA" id="ARBA00022723"/>
    </source>
</evidence>
<evidence type="ECO:0000256" key="5">
    <source>
        <dbReference type="SAM" id="MobiDB-lite"/>
    </source>
</evidence>
<dbReference type="CTD" id="31404"/>
<keyword evidence="1" id="KW-0479">Metal-binding</keyword>
<dbReference type="GeneID" id="106745495"/>
<dbReference type="OrthoDB" id="10025511at2759"/>
<feature type="compositionally biased region" description="Low complexity" evidence="5">
    <location>
        <begin position="884"/>
        <end position="906"/>
    </location>
</feature>
<name>A0A6P3XE48_DINQU</name>
<keyword evidence="7" id="KW-1185">Reference proteome</keyword>
<evidence type="ECO:0000256" key="2">
    <source>
        <dbReference type="ARBA" id="ARBA00022801"/>
    </source>
</evidence>
<dbReference type="Proteomes" id="UP000515204">
    <property type="component" value="Unplaced"/>
</dbReference>
<feature type="compositionally biased region" description="Basic and acidic residues" evidence="5">
    <location>
        <begin position="486"/>
        <end position="505"/>
    </location>
</feature>